<gene>
    <name evidence="8" type="ORF">G4Z02_05515</name>
</gene>
<protein>
    <submittedName>
        <fullName evidence="8">Metal ABC transporter permease</fullName>
    </submittedName>
</protein>
<dbReference type="PANTHER" id="PTHR30477">
    <property type="entry name" value="ABC-TRANSPORTER METAL-BINDING PROTEIN"/>
    <property type="match status" value="1"/>
</dbReference>
<evidence type="ECO:0000256" key="6">
    <source>
        <dbReference type="RuleBase" id="RU003943"/>
    </source>
</evidence>
<dbReference type="KEGG" id="xcl:G4Z02_05515"/>
<evidence type="ECO:0000256" key="1">
    <source>
        <dbReference type="ARBA" id="ARBA00004141"/>
    </source>
</evidence>
<dbReference type="PANTHER" id="PTHR30477:SF0">
    <property type="entry name" value="METAL TRANSPORT SYSTEM MEMBRANE PROTEIN TM_0125-RELATED"/>
    <property type="match status" value="1"/>
</dbReference>
<dbReference type="AlphaFoldDB" id="A0A7L7KSM9"/>
<dbReference type="GO" id="GO:0043190">
    <property type="term" value="C:ATP-binding cassette (ABC) transporter complex"/>
    <property type="evidence" value="ECO:0007669"/>
    <property type="project" value="InterPro"/>
</dbReference>
<feature type="transmembrane region" description="Helical" evidence="7">
    <location>
        <begin position="109"/>
        <end position="129"/>
    </location>
</feature>
<dbReference type="Pfam" id="PF00950">
    <property type="entry name" value="ABC-3"/>
    <property type="match status" value="1"/>
</dbReference>
<evidence type="ECO:0000313" key="8">
    <source>
        <dbReference type="EMBL" id="QMS85226.1"/>
    </source>
</evidence>
<dbReference type="EMBL" id="CP048914">
    <property type="protein sequence ID" value="QMS85226.1"/>
    <property type="molecule type" value="Genomic_DNA"/>
</dbReference>
<keyword evidence="3 6" id="KW-0812">Transmembrane</keyword>
<dbReference type="RefSeq" id="WP_258877007.1">
    <property type="nucleotide sequence ID" value="NZ_CP048914.1"/>
</dbReference>
<feature type="transmembrane region" description="Helical" evidence="7">
    <location>
        <begin position="149"/>
        <end position="168"/>
    </location>
</feature>
<evidence type="ECO:0000256" key="5">
    <source>
        <dbReference type="ARBA" id="ARBA00023136"/>
    </source>
</evidence>
<dbReference type="GO" id="GO:0010043">
    <property type="term" value="P:response to zinc ion"/>
    <property type="evidence" value="ECO:0007669"/>
    <property type="project" value="TreeGrafter"/>
</dbReference>
<evidence type="ECO:0000256" key="4">
    <source>
        <dbReference type="ARBA" id="ARBA00022989"/>
    </source>
</evidence>
<feature type="transmembrane region" description="Helical" evidence="7">
    <location>
        <begin position="55"/>
        <end position="74"/>
    </location>
</feature>
<evidence type="ECO:0000256" key="2">
    <source>
        <dbReference type="ARBA" id="ARBA00008034"/>
    </source>
</evidence>
<proteinExistence type="inferred from homology"/>
<keyword evidence="5 7" id="KW-0472">Membrane</keyword>
<comment type="similarity">
    <text evidence="2 6">Belongs to the ABC-3 integral membrane protein family.</text>
</comment>
<sequence length="299" mass="32926">MMLLASEGSFILDLFRYEFLQYSLFAGLILGFITPLIGSFVVIRRLSFIADTLSHFSLAGLSIGLFLINTLGLVFIGDPLYLAVIAAVIGAFIIEILRGYYVNYKEISMPIVMSLGTALSALFISLAGGWNSSIYNFLFGSLLTVGRDYLALILVVAVTVILMIVLFYKQIVLVSFDEAYAKLVGIKINRFQFMSTLVLALVVSLSIVTVGVLLVSSLMIIPVAAAMKVGKSFRNTITIAILFSELSVLLGSWISYELSVPPGASIVLINIIILFLTGFFKRFIMNKRLKQQQREIQAK</sequence>
<dbReference type="InterPro" id="IPR037294">
    <property type="entry name" value="ABC_BtuC-like"/>
</dbReference>
<dbReference type="GO" id="GO:0055085">
    <property type="term" value="P:transmembrane transport"/>
    <property type="evidence" value="ECO:0007669"/>
    <property type="project" value="InterPro"/>
</dbReference>
<feature type="transmembrane region" description="Helical" evidence="7">
    <location>
        <begin position="20"/>
        <end position="43"/>
    </location>
</feature>
<keyword evidence="4 7" id="KW-1133">Transmembrane helix</keyword>
<evidence type="ECO:0000256" key="7">
    <source>
        <dbReference type="SAM" id="Phobius"/>
    </source>
</evidence>
<comment type="subcellular location">
    <subcellularLocation>
        <location evidence="6">Cell membrane</location>
        <topology evidence="6">Multi-pass membrane protein</topology>
    </subcellularLocation>
    <subcellularLocation>
        <location evidence="1">Membrane</location>
        <topology evidence="1">Multi-pass membrane protein</topology>
    </subcellularLocation>
</comment>
<reference evidence="8 9" key="1">
    <citation type="submission" date="2020-02" db="EMBL/GenBank/DDBJ databases">
        <authorList>
            <person name="Zheng R.K."/>
            <person name="Sun C.M."/>
        </authorList>
    </citation>
    <scope>NUCLEOTIDE SEQUENCE [LARGE SCALE GENOMIC DNA]</scope>
    <source>
        <strain evidence="9">zrk13</strain>
    </source>
</reference>
<feature type="transmembrane region" description="Helical" evidence="7">
    <location>
        <begin position="207"/>
        <end position="225"/>
    </location>
</feature>
<feature type="transmembrane region" description="Helical" evidence="7">
    <location>
        <begin position="262"/>
        <end position="284"/>
    </location>
</feature>
<dbReference type="SUPFAM" id="SSF81345">
    <property type="entry name" value="ABC transporter involved in vitamin B12 uptake, BtuC"/>
    <property type="match status" value="1"/>
</dbReference>
<dbReference type="Proteomes" id="UP000514720">
    <property type="component" value="Chromosome"/>
</dbReference>
<organism evidence="8 9">
    <name type="scientific">Candidatus Xianfuyuplasma coldseepsis</name>
    <dbReference type="NCBI Taxonomy" id="2782163"/>
    <lineage>
        <taxon>Bacteria</taxon>
        <taxon>Bacillati</taxon>
        <taxon>Mycoplasmatota</taxon>
        <taxon>Mollicutes</taxon>
        <taxon>Candidatus Izemoplasmatales</taxon>
        <taxon>Candidatus Izemoplasmataceae</taxon>
        <taxon>Candidatus Xianfuyuplasma</taxon>
    </lineage>
</organism>
<dbReference type="Gene3D" id="1.10.3470.10">
    <property type="entry name" value="ABC transporter involved in vitamin B12 uptake, BtuC"/>
    <property type="match status" value="1"/>
</dbReference>
<name>A0A7L7KSM9_9MOLU</name>
<feature type="transmembrane region" description="Helical" evidence="7">
    <location>
        <begin position="80"/>
        <end position="97"/>
    </location>
</feature>
<dbReference type="CDD" id="cd06550">
    <property type="entry name" value="TM_ABC_iron-siderophores_like"/>
    <property type="match status" value="1"/>
</dbReference>
<accession>A0A7L7KSM9</accession>
<evidence type="ECO:0000256" key="3">
    <source>
        <dbReference type="ARBA" id="ARBA00022692"/>
    </source>
</evidence>
<keyword evidence="6" id="KW-0813">Transport</keyword>
<keyword evidence="9" id="KW-1185">Reference proteome</keyword>
<dbReference type="InterPro" id="IPR001626">
    <property type="entry name" value="ABC_TroCD"/>
</dbReference>
<evidence type="ECO:0000313" key="9">
    <source>
        <dbReference type="Proteomes" id="UP000514720"/>
    </source>
</evidence>